<keyword evidence="6" id="KW-1185">Reference proteome</keyword>
<evidence type="ECO:0000259" key="4">
    <source>
        <dbReference type="PROSITE" id="PS51371"/>
    </source>
</evidence>
<evidence type="ECO:0000313" key="6">
    <source>
        <dbReference type="Proteomes" id="UP001079430"/>
    </source>
</evidence>
<dbReference type="InterPro" id="IPR000160">
    <property type="entry name" value="GGDEF_dom"/>
</dbReference>
<dbReference type="EMBL" id="JAPVOI010000004">
    <property type="protein sequence ID" value="MCZ4089979.1"/>
    <property type="molecule type" value="Genomic_DNA"/>
</dbReference>
<dbReference type="PROSITE" id="PS50883">
    <property type="entry name" value="EAL"/>
    <property type="match status" value="1"/>
</dbReference>
<dbReference type="PROSITE" id="PS51371">
    <property type="entry name" value="CBS"/>
    <property type="match status" value="1"/>
</dbReference>
<accession>A0ABT4KDP9</accession>
<evidence type="ECO:0000256" key="1">
    <source>
        <dbReference type="PROSITE-ProRule" id="PRU00703"/>
    </source>
</evidence>
<dbReference type="InterPro" id="IPR000644">
    <property type="entry name" value="CBS_dom"/>
</dbReference>
<dbReference type="InterPro" id="IPR043128">
    <property type="entry name" value="Rev_trsase/Diguanyl_cyclase"/>
</dbReference>
<dbReference type="PROSITE" id="PS50887">
    <property type="entry name" value="GGDEF"/>
    <property type="match status" value="1"/>
</dbReference>
<dbReference type="CDD" id="cd01949">
    <property type="entry name" value="GGDEF"/>
    <property type="match status" value="1"/>
</dbReference>
<dbReference type="SMART" id="SM00052">
    <property type="entry name" value="EAL"/>
    <property type="match status" value="1"/>
</dbReference>
<feature type="domain" description="GGDEF" evidence="3">
    <location>
        <begin position="442"/>
        <end position="595"/>
    </location>
</feature>
<dbReference type="CDD" id="cd01948">
    <property type="entry name" value="EAL"/>
    <property type="match status" value="1"/>
</dbReference>
<dbReference type="InterPro" id="IPR029787">
    <property type="entry name" value="Nucleotide_cyclase"/>
</dbReference>
<dbReference type="Proteomes" id="UP001079430">
    <property type="component" value="Unassembled WGS sequence"/>
</dbReference>
<name>A0ABT4KDP9_9HYPH</name>
<dbReference type="SUPFAM" id="SSF55073">
    <property type="entry name" value="Nucleotide cyclase"/>
    <property type="match status" value="1"/>
</dbReference>
<evidence type="ECO:0000313" key="5">
    <source>
        <dbReference type="EMBL" id="MCZ4089979.1"/>
    </source>
</evidence>
<dbReference type="NCBIfam" id="TIGR00254">
    <property type="entry name" value="GGDEF"/>
    <property type="match status" value="1"/>
</dbReference>
<evidence type="ECO:0000259" key="3">
    <source>
        <dbReference type="PROSITE" id="PS50887"/>
    </source>
</evidence>
<protein>
    <submittedName>
        <fullName evidence="5">EAL domain-containing protein</fullName>
    </submittedName>
</protein>
<dbReference type="SMART" id="SM00267">
    <property type="entry name" value="GGDEF"/>
    <property type="match status" value="1"/>
</dbReference>
<dbReference type="InterPro" id="IPR035919">
    <property type="entry name" value="EAL_sf"/>
</dbReference>
<dbReference type="InterPro" id="IPR001633">
    <property type="entry name" value="EAL_dom"/>
</dbReference>
<dbReference type="PANTHER" id="PTHR33121">
    <property type="entry name" value="CYCLIC DI-GMP PHOSPHODIESTERASE PDEF"/>
    <property type="match status" value="1"/>
</dbReference>
<dbReference type="SUPFAM" id="SSF54631">
    <property type="entry name" value="CBS-domain pair"/>
    <property type="match status" value="1"/>
</dbReference>
<dbReference type="InterPro" id="IPR046342">
    <property type="entry name" value="CBS_dom_sf"/>
</dbReference>
<organism evidence="5 6">
    <name type="scientific">Sinorhizobium psoraleae</name>
    <dbReference type="NCBI Taxonomy" id="520838"/>
    <lineage>
        <taxon>Bacteria</taxon>
        <taxon>Pseudomonadati</taxon>
        <taxon>Pseudomonadota</taxon>
        <taxon>Alphaproteobacteria</taxon>
        <taxon>Hyphomicrobiales</taxon>
        <taxon>Rhizobiaceae</taxon>
        <taxon>Sinorhizobium/Ensifer group</taxon>
        <taxon>Sinorhizobium</taxon>
    </lineage>
</organism>
<dbReference type="PANTHER" id="PTHR33121:SF76">
    <property type="entry name" value="SIGNALING PROTEIN"/>
    <property type="match status" value="1"/>
</dbReference>
<dbReference type="Gene3D" id="3.30.70.270">
    <property type="match status" value="1"/>
</dbReference>
<gene>
    <name evidence="5" type="ORF">O3W52_07820</name>
</gene>
<dbReference type="RefSeq" id="WP_269277191.1">
    <property type="nucleotide sequence ID" value="NZ_JAPVOI010000004.1"/>
</dbReference>
<dbReference type="InterPro" id="IPR050706">
    <property type="entry name" value="Cyclic-di-GMP_PDE-like"/>
</dbReference>
<sequence length="599" mass="67019">MSVAPAEILSLRRFGDDQIVTLAKLVIENAFQPIVEATTGAVFGYESLMRGFQRLGFASPLELLDKAEEVGQLLALEHLINSRAVAAFATIPDFSARTLFLNFDSRLVGGEDDIVERLVNHLKRANIAPSSLCFELSERFDSGKMPDFSALVRQLRLAGFKLAIDDFGAGFNGLKLLCDQPVDYVKIDRHFISGIERDPRKRHLVRHTVNTAHVLGTRVIAEGVETEAEFLACRDLGCDLVQGYFIARPTTHLSELQPAYPHLEVSGAARRSSATLDSILIRKQIEQLPAVRESDELRSAFDLFRVNPRQPFFPVLNANGEPRGILHEYHVKEMIYHPFGRDLLKNRIYQRRISHFVSPAPIADLDTPADEMLKIFAGMDGSDCVILTENMRYAGILSASSLLKIINEKQLKMAQEQNPLTGLPGNRAIRDYVQDAILDGDETRYFCYCDFDDFKPFNDTYGFQKGDLAITLFAALLRRHFIGEEKFLGHVGGDDFFVGVSGWTDQEIRSVLTRLAEDFRSDVRQLYSAEHQAEGRISGYGRDGVSKNFPLMRCSIAVLVLPQGFILSDTQTVSARIAEIKARAKESESGLVFELLHGD</sequence>
<comment type="caution">
    <text evidence="5">The sequence shown here is derived from an EMBL/GenBank/DDBJ whole genome shotgun (WGS) entry which is preliminary data.</text>
</comment>
<dbReference type="Gene3D" id="3.20.20.450">
    <property type="entry name" value="EAL domain"/>
    <property type="match status" value="1"/>
</dbReference>
<feature type="domain" description="CBS" evidence="4">
    <location>
        <begin position="281"/>
        <end position="343"/>
    </location>
</feature>
<keyword evidence="1" id="KW-0129">CBS domain</keyword>
<dbReference type="Pfam" id="PF00563">
    <property type="entry name" value="EAL"/>
    <property type="match status" value="1"/>
</dbReference>
<reference evidence="5" key="1">
    <citation type="submission" date="2022-10" db="EMBL/GenBank/DDBJ databases">
        <title>Whole genome sequencing of three plant growth promoting bacteria isolated from Vachellia tortilis subsp. raddiana in Morocco.</title>
        <authorList>
            <person name="Hnini M."/>
            <person name="Zouagui R."/>
            <person name="Zouagui H."/>
            <person name="Chemao Elfihri M.-W."/>
            <person name="Ibrahimi A."/>
            <person name="Sbabou L."/>
            <person name="Aurag J."/>
        </authorList>
    </citation>
    <scope>NUCLEOTIDE SEQUENCE</scope>
    <source>
        <strain evidence="5">LMR678</strain>
    </source>
</reference>
<feature type="domain" description="EAL" evidence="2">
    <location>
        <begin position="11"/>
        <end position="263"/>
    </location>
</feature>
<dbReference type="Pfam" id="PF00990">
    <property type="entry name" value="GGDEF"/>
    <property type="match status" value="1"/>
</dbReference>
<dbReference type="SUPFAM" id="SSF141868">
    <property type="entry name" value="EAL domain-like"/>
    <property type="match status" value="1"/>
</dbReference>
<evidence type="ECO:0000259" key="2">
    <source>
        <dbReference type="PROSITE" id="PS50883"/>
    </source>
</evidence>
<proteinExistence type="predicted"/>